<dbReference type="RefSeq" id="WP_004684450.1">
    <property type="nucleotide sequence ID" value="NZ_EQ999546.1"/>
</dbReference>
<protein>
    <recommendedName>
        <fullName evidence="7">Inner membrane protein</fullName>
    </recommendedName>
</protein>
<proteinExistence type="predicted"/>
<gene>
    <name evidence="6" type="ORF">BALG_00057</name>
</gene>
<dbReference type="SUPFAM" id="SSF161084">
    <property type="entry name" value="MAPEG domain-like"/>
    <property type="match status" value="1"/>
</dbReference>
<dbReference type="GeneID" id="29594676"/>
<organism evidence="6">
    <name type="scientific">Brucella pinnipedialis M292/94/1</name>
    <dbReference type="NCBI Taxonomy" id="520462"/>
    <lineage>
        <taxon>Bacteria</taxon>
        <taxon>Pseudomonadati</taxon>
        <taxon>Pseudomonadota</taxon>
        <taxon>Alphaproteobacteria</taxon>
        <taxon>Hyphomicrobiales</taxon>
        <taxon>Brucellaceae</taxon>
        <taxon>Brucella/Ochrobactrum group</taxon>
        <taxon>Brucella</taxon>
    </lineage>
</organism>
<evidence type="ECO:0008006" key="7">
    <source>
        <dbReference type="Google" id="ProtNLM"/>
    </source>
</evidence>
<keyword evidence="2 5" id="KW-0812">Transmembrane</keyword>
<evidence type="ECO:0000256" key="5">
    <source>
        <dbReference type="SAM" id="Phobius"/>
    </source>
</evidence>
<dbReference type="Pfam" id="PF01124">
    <property type="entry name" value="MAPEG"/>
    <property type="match status" value="1"/>
</dbReference>
<sequence>MEPGVLSASPFLPLIGWSVVLLVVHILLQSMMATQELGSRWNAGPRDESLKPSGRLAGRAERASANFRETYPAFIALALALVLKGDPSGWGILGAWLWFFSRIVYIPLYLAGIPYLRSFVWLISLVGLGIMLLALVL</sequence>
<feature type="transmembrane region" description="Helical" evidence="5">
    <location>
        <begin position="89"/>
        <end position="111"/>
    </location>
</feature>
<dbReference type="InterPro" id="IPR023352">
    <property type="entry name" value="MAPEG-like_dom_sf"/>
</dbReference>
<evidence type="ECO:0000256" key="3">
    <source>
        <dbReference type="ARBA" id="ARBA00022989"/>
    </source>
</evidence>
<dbReference type="Gene3D" id="1.20.120.550">
    <property type="entry name" value="Membrane associated eicosanoid/glutathione metabolism-like domain"/>
    <property type="match status" value="1"/>
</dbReference>
<dbReference type="InterPro" id="IPR001129">
    <property type="entry name" value="Membr-assoc_MAPEG"/>
</dbReference>
<evidence type="ECO:0000256" key="2">
    <source>
        <dbReference type="ARBA" id="ARBA00022692"/>
    </source>
</evidence>
<keyword evidence="4 5" id="KW-0472">Membrane</keyword>
<evidence type="ECO:0000313" key="6">
    <source>
        <dbReference type="EMBL" id="EEZ29938.1"/>
    </source>
</evidence>
<dbReference type="PANTHER" id="PTHR35371:SF1">
    <property type="entry name" value="BLR7753 PROTEIN"/>
    <property type="match status" value="1"/>
</dbReference>
<feature type="transmembrane region" description="Helical" evidence="5">
    <location>
        <begin position="118"/>
        <end position="136"/>
    </location>
</feature>
<dbReference type="HOGENOM" id="CLU_110778_1_2_5"/>
<keyword evidence="3 5" id="KW-1133">Transmembrane helix</keyword>
<reference evidence="6" key="1">
    <citation type="submission" date="2009-01" db="EMBL/GenBank/DDBJ databases">
        <title>The Genome Sequence of Brucella pinnipedialis M292/94/1.</title>
        <authorList>
            <consortium name="The Broad Institute Genome Sequencing Platform"/>
            <person name="Ward D."/>
            <person name="Young S.K."/>
            <person name="Kodira C.D."/>
            <person name="Zeng Q."/>
            <person name="Koehrsen M."/>
            <person name="Alvarado L."/>
            <person name="Berlin A."/>
            <person name="Borenstein D."/>
            <person name="Chen Z."/>
            <person name="Engels R."/>
            <person name="Freedman E."/>
            <person name="Gellesch M."/>
            <person name="Goldberg J."/>
            <person name="Griggs A."/>
            <person name="Gujja S."/>
            <person name="Heiman D."/>
            <person name="Hepburn T."/>
            <person name="Howarth C."/>
            <person name="Jen D."/>
            <person name="Larson L."/>
            <person name="Lewis B."/>
            <person name="Mehta T."/>
            <person name="Park D."/>
            <person name="Pearson M."/>
            <person name="Roberts A."/>
            <person name="Saif S."/>
            <person name="Shea T."/>
            <person name="Shenoy N."/>
            <person name="Sisk P."/>
            <person name="Stolte C."/>
            <person name="Sykes S."/>
            <person name="Walk T."/>
            <person name="White J."/>
            <person name="Yandava C."/>
            <person name="Whatmore A.M."/>
            <person name="Perrett L.L."/>
            <person name="O'Callaghan D."/>
            <person name="Nusbaum C."/>
            <person name="Galagan J."/>
            <person name="Birren B."/>
        </authorList>
    </citation>
    <scope>NUCLEOTIDE SEQUENCE [LARGE SCALE GENOMIC DNA]</scope>
    <source>
        <strain evidence="6">M292/94/1</strain>
    </source>
</reference>
<evidence type="ECO:0000256" key="1">
    <source>
        <dbReference type="ARBA" id="ARBA00004370"/>
    </source>
</evidence>
<dbReference type="Proteomes" id="UP000004659">
    <property type="component" value="Unassembled WGS sequence"/>
</dbReference>
<dbReference type="AlphaFoldDB" id="A0A0E1WYV9"/>
<feature type="transmembrane region" description="Helical" evidence="5">
    <location>
        <begin position="6"/>
        <end position="28"/>
    </location>
</feature>
<evidence type="ECO:0000256" key="4">
    <source>
        <dbReference type="ARBA" id="ARBA00023136"/>
    </source>
</evidence>
<comment type="subcellular location">
    <subcellularLocation>
        <location evidence="1">Membrane</location>
    </subcellularLocation>
</comment>
<dbReference type="PANTHER" id="PTHR35371">
    <property type="entry name" value="INNER MEMBRANE PROTEIN"/>
    <property type="match status" value="1"/>
</dbReference>
<dbReference type="GO" id="GO:0016020">
    <property type="term" value="C:membrane"/>
    <property type="evidence" value="ECO:0007669"/>
    <property type="project" value="UniProtKB-SubCell"/>
</dbReference>
<dbReference type="EMBL" id="EQ999546">
    <property type="protein sequence ID" value="EEZ29938.1"/>
    <property type="molecule type" value="Genomic_DNA"/>
</dbReference>
<name>A0A0E1WYV9_9HYPH</name>
<accession>A0A0E1WYV9</accession>